<reference evidence="6 7" key="1">
    <citation type="submission" date="2019-04" db="EMBL/GenBank/DDBJ databases">
        <title>Draft genome sequence of Robertkochia marina CC-AMO-30D.</title>
        <authorList>
            <person name="Hameed A."/>
            <person name="Lin S.-Y."/>
            <person name="Shahina M."/>
            <person name="Lai W.-A."/>
            <person name="Young C.-C."/>
        </authorList>
    </citation>
    <scope>NUCLEOTIDE SEQUENCE [LARGE SCALE GENOMIC DNA]</scope>
    <source>
        <strain evidence="6 7">CC-AMO-30D</strain>
    </source>
</reference>
<feature type="domain" description="Rod shape-determining protein MreC beta-barrel core" evidence="5">
    <location>
        <begin position="111"/>
        <end position="259"/>
    </location>
</feature>
<dbReference type="AlphaFoldDB" id="A0A4S3M178"/>
<dbReference type="EMBL" id="SSMC01000001">
    <property type="protein sequence ID" value="THD68834.1"/>
    <property type="molecule type" value="Genomic_DNA"/>
</dbReference>
<dbReference type="Pfam" id="PF04085">
    <property type="entry name" value="MreC"/>
    <property type="match status" value="1"/>
</dbReference>
<accession>A0A4S3M178</accession>
<dbReference type="Gene3D" id="2.40.10.340">
    <property type="entry name" value="Rod shape-determining protein MreC, domain 1"/>
    <property type="match status" value="1"/>
</dbReference>
<evidence type="ECO:0000313" key="6">
    <source>
        <dbReference type="EMBL" id="THD68834.1"/>
    </source>
</evidence>
<dbReference type="PANTHER" id="PTHR34138">
    <property type="entry name" value="CELL SHAPE-DETERMINING PROTEIN MREC"/>
    <property type="match status" value="1"/>
</dbReference>
<dbReference type="Gene3D" id="2.40.10.350">
    <property type="entry name" value="Rod shape-determining protein MreC, domain 2"/>
    <property type="match status" value="1"/>
</dbReference>
<evidence type="ECO:0000256" key="3">
    <source>
        <dbReference type="ARBA" id="ARBA00022960"/>
    </source>
</evidence>
<dbReference type="Proteomes" id="UP000305939">
    <property type="component" value="Unassembled WGS sequence"/>
</dbReference>
<dbReference type="RefSeq" id="WP_136334324.1">
    <property type="nucleotide sequence ID" value="NZ_QXMP01000007.1"/>
</dbReference>
<comment type="caution">
    <text evidence="6">The sequence shown here is derived from an EMBL/GenBank/DDBJ whole genome shotgun (WGS) entry which is preliminary data.</text>
</comment>
<evidence type="ECO:0000256" key="4">
    <source>
        <dbReference type="ARBA" id="ARBA00032089"/>
    </source>
</evidence>
<dbReference type="InterPro" id="IPR042177">
    <property type="entry name" value="Cell/Rod_1"/>
</dbReference>
<evidence type="ECO:0000313" key="7">
    <source>
        <dbReference type="Proteomes" id="UP000305939"/>
    </source>
</evidence>
<dbReference type="GO" id="GO:0008360">
    <property type="term" value="P:regulation of cell shape"/>
    <property type="evidence" value="ECO:0007669"/>
    <property type="project" value="UniProtKB-KW"/>
</dbReference>
<proteinExistence type="inferred from homology"/>
<dbReference type="NCBIfam" id="NF010532">
    <property type="entry name" value="PRK13922.9-3"/>
    <property type="match status" value="1"/>
</dbReference>
<protein>
    <recommendedName>
        <fullName evidence="2">Cell shape-determining protein MreC</fullName>
    </recommendedName>
    <alternativeName>
        <fullName evidence="4">Cell shape protein MreC</fullName>
    </alternativeName>
</protein>
<evidence type="ECO:0000259" key="5">
    <source>
        <dbReference type="Pfam" id="PF04085"/>
    </source>
</evidence>
<dbReference type="PANTHER" id="PTHR34138:SF1">
    <property type="entry name" value="CELL SHAPE-DETERMINING PROTEIN MREC"/>
    <property type="match status" value="1"/>
</dbReference>
<comment type="similarity">
    <text evidence="1">Belongs to the MreC family.</text>
</comment>
<sequence length="276" mass="30998">MQQIINFLIRNKTFITYLVLLFIALGLTFNAHSYHNTKFVNSANWLTGGIYNTSDAITDYFHLKSYNEQLVKENRVLRSMLLNAGVDTAQAKPRFGKDSLLNDYRVYNASVIKNSYSKQRNYLLIDRGEKDSISQDMGVITSQGIVGIIENTSSGYATVQSVMNTLSEINASVKHTNNFGSLQWDGKSLNVVQLVDILRAAPIKEGDTIITGGMSSIFPKGIPIGTIKDFSLDVSENYYIINVNLFNDMATLDHVYVLENLNREEILKLESTIDEQ</sequence>
<gene>
    <name evidence="6" type="primary">mreC</name>
    <name evidence="6" type="ORF">E7Z59_00450</name>
</gene>
<dbReference type="InterPro" id="IPR042175">
    <property type="entry name" value="Cell/Rod_MreC_2"/>
</dbReference>
<dbReference type="OrthoDB" id="9811827at2"/>
<keyword evidence="7" id="KW-1185">Reference proteome</keyword>
<keyword evidence="3" id="KW-0133">Cell shape</keyword>
<dbReference type="GO" id="GO:0005886">
    <property type="term" value="C:plasma membrane"/>
    <property type="evidence" value="ECO:0007669"/>
    <property type="project" value="TreeGrafter"/>
</dbReference>
<dbReference type="InterPro" id="IPR007221">
    <property type="entry name" value="MreC"/>
</dbReference>
<evidence type="ECO:0000256" key="2">
    <source>
        <dbReference type="ARBA" id="ARBA00013855"/>
    </source>
</evidence>
<name>A0A4S3M178_9FLAO</name>
<evidence type="ECO:0000256" key="1">
    <source>
        <dbReference type="ARBA" id="ARBA00009369"/>
    </source>
</evidence>
<dbReference type="InterPro" id="IPR055342">
    <property type="entry name" value="MreC_beta-barrel_core"/>
</dbReference>
<organism evidence="6 7">
    <name type="scientific">Robertkochia marina</name>
    <dbReference type="NCBI Taxonomy" id="1227945"/>
    <lineage>
        <taxon>Bacteria</taxon>
        <taxon>Pseudomonadati</taxon>
        <taxon>Bacteroidota</taxon>
        <taxon>Flavobacteriia</taxon>
        <taxon>Flavobacteriales</taxon>
        <taxon>Flavobacteriaceae</taxon>
        <taxon>Robertkochia</taxon>
    </lineage>
</organism>